<evidence type="ECO:0000256" key="5">
    <source>
        <dbReference type="ARBA" id="ARBA00022857"/>
    </source>
</evidence>
<dbReference type="GeneID" id="98124848"/>
<accession>A0ABR4DF25</accession>
<evidence type="ECO:0000256" key="2">
    <source>
        <dbReference type="ARBA" id="ARBA00010139"/>
    </source>
</evidence>
<dbReference type="InterPro" id="IPR036188">
    <property type="entry name" value="FAD/NAD-bd_sf"/>
</dbReference>
<organism evidence="8 9">
    <name type="scientific">Remersonia thermophila</name>
    <dbReference type="NCBI Taxonomy" id="72144"/>
    <lineage>
        <taxon>Eukaryota</taxon>
        <taxon>Fungi</taxon>
        <taxon>Dikarya</taxon>
        <taxon>Ascomycota</taxon>
        <taxon>Pezizomycotina</taxon>
        <taxon>Sordariomycetes</taxon>
        <taxon>Sordariomycetidae</taxon>
        <taxon>Sordariales</taxon>
        <taxon>Sordariales incertae sedis</taxon>
        <taxon>Remersonia</taxon>
    </lineage>
</organism>
<dbReference type="PANTHER" id="PTHR43098:SF2">
    <property type="entry name" value="FAD-BINDING MONOOXYGENASE AUSB-RELATED"/>
    <property type="match status" value="1"/>
</dbReference>
<keyword evidence="3" id="KW-0285">Flavoprotein</keyword>
<evidence type="ECO:0000256" key="1">
    <source>
        <dbReference type="ARBA" id="ARBA00001974"/>
    </source>
</evidence>
<evidence type="ECO:0000256" key="3">
    <source>
        <dbReference type="ARBA" id="ARBA00022630"/>
    </source>
</evidence>
<keyword evidence="4" id="KW-0274">FAD</keyword>
<evidence type="ECO:0000256" key="7">
    <source>
        <dbReference type="SAM" id="MobiDB-lite"/>
    </source>
</evidence>
<comment type="similarity">
    <text evidence="2">Belongs to the FAD-binding monooxygenase family.</text>
</comment>
<keyword evidence="6" id="KW-0560">Oxidoreductase</keyword>
<dbReference type="EMBL" id="JAZGUE010000003">
    <property type="protein sequence ID" value="KAL2268942.1"/>
    <property type="molecule type" value="Genomic_DNA"/>
</dbReference>
<comment type="caution">
    <text evidence="8">The sequence shown here is derived from an EMBL/GenBank/DDBJ whole genome shotgun (WGS) entry which is preliminary data.</text>
</comment>
<dbReference type="InterPro" id="IPR020946">
    <property type="entry name" value="Flavin_mOase-like"/>
</dbReference>
<reference evidence="8 9" key="1">
    <citation type="journal article" date="2024" name="Commun. Biol.">
        <title>Comparative genomic analysis of thermophilic fungi reveals convergent evolutionary adaptations and gene losses.</title>
        <authorList>
            <person name="Steindorff A.S."/>
            <person name="Aguilar-Pontes M.V."/>
            <person name="Robinson A.J."/>
            <person name="Andreopoulos B."/>
            <person name="LaButti K."/>
            <person name="Kuo A."/>
            <person name="Mondo S."/>
            <person name="Riley R."/>
            <person name="Otillar R."/>
            <person name="Haridas S."/>
            <person name="Lipzen A."/>
            <person name="Grimwood J."/>
            <person name="Schmutz J."/>
            <person name="Clum A."/>
            <person name="Reid I.D."/>
            <person name="Moisan M.C."/>
            <person name="Butler G."/>
            <person name="Nguyen T.T.M."/>
            <person name="Dewar K."/>
            <person name="Conant G."/>
            <person name="Drula E."/>
            <person name="Henrissat B."/>
            <person name="Hansel C."/>
            <person name="Singer S."/>
            <person name="Hutchinson M.I."/>
            <person name="de Vries R.P."/>
            <person name="Natvig D.O."/>
            <person name="Powell A.J."/>
            <person name="Tsang A."/>
            <person name="Grigoriev I.V."/>
        </authorList>
    </citation>
    <scope>NUCLEOTIDE SEQUENCE [LARGE SCALE GENOMIC DNA]</scope>
    <source>
        <strain evidence="8 9">ATCC 22073</strain>
    </source>
</reference>
<keyword evidence="9" id="KW-1185">Reference proteome</keyword>
<dbReference type="PANTHER" id="PTHR43098">
    <property type="entry name" value="L-ORNITHINE N(5)-MONOOXYGENASE-RELATED"/>
    <property type="match status" value="1"/>
</dbReference>
<dbReference type="Proteomes" id="UP001600064">
    <property type="component" value="Unassembled WGS sequence"/>
</dbReference>
<proteinExistence type="inferred from homology"/>
<dbReference type="RefSeq" id="XP_070867666.1">
    <property type="nucleotide sequence ID" value="XM_071010204.1"/>
</dbReference>
<dbReference type="InterPro" id="IPR050775">
    <property type="entry name" value="FAD-binding_Monooxygenases"/>
</dbReference>
<dbReference type="Gene3D" id="3.50.50.60">
    <property type="entry name" value="FAD/NAD(P)-binding domain"/>
    <property type="match status" value="3"/>
</dbReference>
<feature type="region of interest" description="Disordered" evidence="7">
    <location>
        <begin position="1"/>
        <end position="22"/>
    </location>
</feature>
<comment type="cofactor">
    <cofactor evidence="1">
        <name>FAD</name>
        <dbReference type="ChEBI" id="CHEBI:57692"/>
    </cofactor>
</comment>
<evidence type="ECO:0000256" key="6">
    <source>
        <dbReference type="ARBA" id="ARBA00023002"/>
    </source>
</evidence>
<evidence type="ECO:0000313" key="9">
    <source>
        <dbReference type="Proteomes" id="UP001600064"/>
    </source>
</evidence>
<protein>
    <submittedName>
        <fullName evidence="8">Uncharacterized protein</fullName>
    </submittedName>
</protein>
<dbReference type="SUPFAM" id="SSF51905">
    <property type="entry name" value="FAD/NAD(P)-binding domain"/>
    <property type="match status" value="2"/>
</dbReference>
<evidence type="ECO:0000313" key="8">
    <source>
        <dbReference type="EMBL" id="KAL2268942.1"/>
    </source>
</evidence>
<evidence type="ECO:0000256" key="4">
    <source>
        <dbReference type="ARBA" id="ARBA00022827"/>
    </source>
</evidence>
<gene>
    <name evidence="8" type="ORF">VTJ83DRAFT_3788</name>
</gene>
<dbReference type="Pfam" id="PF00743">
    <property type="entry name" value="FMO-like"/>
    <property type="match status" value="1"/>
</dbReference>
<sequence length="678" mass="74755">MASNLDPLNGSAHNGSASDDTHILPSPEDLKLFKLSQKYTAEATKRLRPDGVDQFIPLKKSGGERLRALAEDPWVDHTALNAKKCPVAEGTIYKFLILGAGYGGLLLAAHLIDASLVTEPDDLRLVDAAGGFGGTWWWNRYAGLHCDVESYTYMPLLEETSYVPTHKYASGTELREHADRIATQWNLHDKAFFRATVKTVRWDEASQLWKVEVTEDRGPSEPSRELSLQAQYVLLASGILAIPQVPKIPGLDSFSGPIFHTARWDYKLTGGTPEDPTLTGLEGKRVGIIGTGATAIQVVPKLAKYAKELYVFQRTPSVVSWRGQRPTDPVKWKTKIAYKKGWQRERRLNYDLYQTDAAEQGQENMVADGWTEMPAYSGLLGSPRHPIVEPTPDKIAEHVGRLFKLDMAHSERMRARTEEIVKDPETASKLKAWYPCWCKRPTFSDEYLQAFNQENVHLVDTDGKGVDNANQSGLVVAGKEYPLDILILGTGYVTPAVGGGSPAARAGIEIYGRGGKSLDDKWRNNHGAATLHGICTNGFPNLFFMPLAQSGQAVNNVFTLDVGAEHIVHFVACAEARAGQGAVIEVTSPAEEAWTFEIVKQAAWHSSMAGCTPGYLSNEGEFLRHQQQQAKQAQDPAAQFRQARHGTWTRGIASYLKVLQGYRDEGSLQGVEVTARTT</sequence>
<keyword evidence="5" id="KW-0521">NADP</keyword>
<name>A0ABR4DF25_9PEZI</name>